<dbReference type="STRING" id="439219.SAMN02910293_00822"/>
<dbReference type="Proteomes" id="UP000182508">
    <property type="component" value="Unassembled WGS sequence"/>
</dbReference>
<dbReference type="AlphaFoldDB" id="A0A1G6B6B4"/>
<keyword evidence="2" id="KW-1185">Reference proteome</keyword>
<proteinExistence type="predicted"/>
<dbReference type="RefSeq" id="WP_245686239.1">
    <property type="nucleotide sequence ID" value="NZ_FMXP01000009.1"/>
</dbReference>
<evidence type="ECO:0000313" key="1">
    <source>
        <dbReference type="EMBL" id="SDB16187.1"/>
    </source>
</evidence>
<reference evidence="1 2" key="1">
    <citation type="submission" date="2016-10" db="EMBL/GenBank/DDBJ databases">
        <authorList>
            <person name="de Groot N.N."/>
        </authorList>
    </citation>
    <scope>NUCLEOTIDE SEQUENCE [LARGE SCALE GENOMIC DNA]</scope>
    <source>
        <strain evidence="1 2">A-4</strain>
    </source>
</reference>
<gene>
    <name evidence="1" type="ORF">SAMN02910293_00822</name>
</gene>
<name>A0A1G6B6B4_9STRE</name>
<organism evidence="1 2">
    <name type="scientific">Streptococcus henryi</name>
    <dbReference type="NCBI Taxonomy" id="439219"/>
    <lineage>
        <taxon>Bacteria</taxon>
        <taxon>Bacillati</taxon>
        <taxon>Bacillota</taxon>
        <taxon>Bacilli</taxon>
        <taxon>Lactobacillales</taxon>
        <taxon>Streptococcaceae</taxon>
        <taxon>Streptococcus</taxon>
    </lineage>
</organism>
<dbReference type="EMBL" id="FMXP01000009">
    <property type="protein sequence ID" value="SDB16187.1"/>
    <property type="molecule type" value="Genomic_DNA"/>
</dbReference>
<accession>A0A1G6B6B4</accession>
<evidence type="ECO:0000313" key="2">
    <source>
        <dbReference type="Proteomes" id="UP000182508"/>
    </source>
</evidence>
<protein>
    <submittedName>
        <fullName evidence="1">Uncharacterized protein</fullName>
    </submittedName>
</protein>
<sequence length="206" mass="24616">MILLAFSKIDWATLVDCFLKILTAFSKIDWTTFIDWFLRILQIITFLALFLKISFKKEYISNVDIRSIKPDEYDFLNSDFHFIHNYDHSQNCKSYNHFLFYPKGIDIKKVDFFSLEFNEKCIRSKSRKELFETKIHSISNIRNNEGLLIHTNIPDTIPHLRMRWETSSGEIGEYTFQFNGYNGNTNISEYQYKLTWKKKLSLIFGQ</sequence>